<feature type="transmembrane region" description="Helical" evidence="2">
    <location>
        <begin position="335"/>
        <end position="357"/>
    </location>
</feature>
<keyword evidence="2" id="KW-0472">Membrane</keyword>
<dbReference type="AlphaFoldDB" id="A0A8H5CTG3"/>
<feature type="compositionally biased region" description="Basic residues" evidence="1">
    <location>
        <begin position="564"/>
        <end position="574"/>
    </location>
</feature>
<dbReference type="Pfam" id="PF20414">
    <property type="entry name" value="DUF6698"/>
    <property type="match status" value="1"/>
</dbReference>
<feature type="compositionally biased region" description="Acidic residues" evidence="1">
    <location>
        <begin position="41"/>
        <end position="53"/>
    </location>
</feature>
<feature type="transmembrane region" description="Helical" evidence="2">
    <location>
        <begin position="637"/>
        <end position="653"/>
    </location>
</feature>
<dbReference type="OrthoDB" id="3059875at2759"/>
<evidence type="ECO:0000313" key="4">
    <source>
        <dbReference type="Proteomes" id="UP000518752"/>
    </source>
</evidence>
<accession>A0A8H5CTG3</accession>
<feature type="compositionally biased region" description="Basic and acidic residues" evidence="1">
    <location>
        <begin position="20"/>
        <end position="39"/>
    </location>
</feature>
<feature type="compositionally biased region" description="Basic and acidic residues" evidence="1">
    <location>
        <begin position="548"/>
        <end position="563"/>
    </location>
</feature>
<reference evidence="3 4" key="1">
    <citation type="journal article" date="2020" name="ISME J.">
        <title>Uncovering the hidden diversity of litter-decomposition mechanisms in mushroom-forming fungi.</title>
        <authorList>
            <person name="Floudas D."/>
            <person name="Bentzer J."/>
            <person name="Ahren D."/>
            <person name="Johansson T."/>
            <person name="Persson P."/>
            <person name="Tunlid A."/>
        </authorList>
    </citation>
    <scope>NUCLEOTIDE SEQUENCE [LARGE SCALE GENOMIC DNA]</scope>
    <source>
        <strain evidence="3 4">CBS 406.79</strain>
    </source>
</reference>
<feature type="region of interest" description="Disordered" evidence="1">
    <location>
        <begin position="454"/>
        <end position="504"/>
    </location>
</feature>
<keyword evidence="4" id="KW-1185">Reference proteome</keyword>
<gene>
    <name evidence="3" type="ORF">D9757_013507</name>
</gene>
<feature type="compositionally biased region" description="Low complexity" evidence="1">
    <location>
        <begin position="477"/>
        <end position="498"/>
    </location>
</feature>
<evidence type="ECO:0000256" key="1">
    <source>
        <dbReference type="SAM" id="MobiDB-lite"/>
    </source>
</evidence>
<proteinExistence type="predicted"/>
<organism evidence="3 4">
    <name type="scientific">Collybiopsis confluens</name>
    <dbReference type="NCBI Taxonomy" id="2823264"/>
    <lineage>
        <taxon>Eukaryota</taxon>
        <taxon>Fungi</taxon>
        <taxon>Dikarya</taxon>
        <taxon>Basidiomycota</taxon>
        <taxon>Agaricomycotina</taxon>
        <taxon>Agaricomycetes</taxon>
        <taxon>Agaricomycetidae</taxon>
        <taxon>Agaricales</taxon>
        <taxon>Marasmiineae</taxon>
        <taxon>Omphalotaceae</taxon>
        <taxon>Collybiopsis</taxon>
    </lineage>
</organism>
<feature type="compositionally biased region" description="Basic and acidic residues" evidence="1">
    <location>
        <begin position="454"/>
        <end position="464"/>
    </location>
</feature>
<feature type="region of interest" description="Disordered" evidence="1">
    <location>
        <begin position="546"/>
        <end position="577"/>
    </location>
</feature>
<sequence>MAPNTFSKESAGRKPKRRLKDGEESSSKRRKLIESKINVDIESEIDSGSESDSDNGSSSDSEDDSSKRKKKKNKSRMIMFTSFIKLARIMPGLCHPQPAFLQIFQAGLEDASQIEPNQLCELSDDPTEINALLDSYDFMKQRIGENRFNKLLLKAIKMNLLDRLICKMNGQVSDVISQDVRDLKDTILQYVEDTLGEELVPRIPPDVKKVNTRGFHHIQLARLLVPATKLDPFLVDPVSFCAKYLEDELDDGRILASQPPCFFYPDLGVSVSNDFDLIFDGLLQGWLVLQTMIRLFLGAANAQKFRENFKDVRQGTGAGTKFKVKRTGKAWKHRITSISFQMIAYTTFIVSVLTFMLSFDKDLRRFVTLSQAVMTVAPRRVALLRRRRSMSLCPWRKIPLSITRHFFNSLEAFYKTHVGWMLPQEKKSSLLNEWDPQCGLNIMAHVLKKKAEKVAEEERQKAEASKAIQQQTTETPSDTPTSADDNNSSSARSSLTPPDSSPELIASSQTAFDAIEFEDASPVSLKSSSSSSLLLVSSSRASKTSWKHTVDSKDIEEGNTHSKDVRKKANAKSKPKSDVASQQHIYIQVNFFNYSTCHLVVKSNNLNQRVNDALSERSQFDTVLDINIFCLSSARHLLLFAIALSLAVLFGLLR</sequence>
<evidence type="ECO:0000256" key="2">
    <source>
        <dbReference type="SAM" id="Phobius"/>
    </source>
</evidence>
<dbReference type="EMBL" id="JAACJN010000331">
    <property type="protein sequence ID" value="KAF5347704.1"/>
    <property type="molecule type" value="Genomic_DNA"/>
</dbReference>
<evidence type="ECO:0000313" key="3">
    <source>
        <dbReference type="EMBL" id="KAF5347704.1"/>
    </source>
</evidence>
<feature type="compositionally biased region" description="Polar residues" evidence="1">
    <location>
        <begin position="467"/>
        <end position="476"/>
    </location>
</feature>
<comment type="caution">
    <text evidence="3">The sequence shown here is derived from an EMBL/GenBank/DDBJ whole genome shotgun (WGS) entry which is preliminary data.</text>
</comment>
<protein>
    <submittedName>
        <fullName evidence="3">Uncharacterized protein</fullName>
    </submittedName>
</protein>
<dbReference type="InterPro" id="IPR046521">
    <property type="entry name" value="DUF6698"/>
</dbReference>
<feature type="region of interest" description="Disordered" evidence="1">
    <location>
        <begin position="1"/>
        <end position="73"/>
    </location>
</feature>
<dbReference type="Proteomes" id="UP000518752">
    <property type="component" value="Unassembled WGS sequence"/>
</dbReference>
<keyword evidence="2" id="KW-1133">Transmembrane helix</keyword>
<name>A0A8H5CTG3_9AGAR</name>
<keyword evidence="2" id="KW-0812">Transmembrane</keyword>